<keyword evidence="1" id="KW-0732">Signal</keyword>
<evidence type="ECO:0000313" key="3">
    <source>
        <dbReference type="Proteomes" id="UP001302126"/>
    </source>
</evidence>
<proteinExistence type="predicted"/>
<feature type="signal peptide" evidence="1">
    <location>
        <begin position="1"/>
        <end position="26"/>
    </location>
</feature>
<gene>
    <name evidence="2" type="ORF">QBC35DRAFT_211821</name>
</gene>
<evidence type="ECO:0000313" key="2">
    <source>
        <dbReference type="EMBL" id="KAK4188131.1"/>
    </source>
</evidence>
<protein>
    <submittedName>
        <fullName evidence="2">Uncharacterized protein</fullName>
    </submittedName>
</protein>
<organism evidence="2 3">
    <name type="scientific">Podospora australis</name>
    <dbReference type="NCBI Taxonomy" id="1536484"/>
    <lineage>
        <taxon>Eukaryota</taxon>
        <taxon>Fungi</taxon>
        <taxon>Dikarya</taxon>
        <taxon>Ascomycota</taxon>
        <taxon>Pezizomycotina</taxon>
        <taxon>Sordariomycetes</taxon>
        <taxon>Sordariomycetidae</taxon>
        <taxon>Sordariales</taxon>
        <taxon>Podosporaceae</taxon>
        <taxon>Podospora</taxon>
    </lineage>
</organism>
<keyword evidence="3" id="KW-1185">Reference proteome</keyword>
<comment type="caution">
    <text evidence="2">The sequence shown here is derived from an EMBL/GenBank/DDBJ whole genome shotgun (WGS) entry which is preliminary data.</text>
</comment>
<dbReference type="AlphaFoldDB" id="A0AAN6WV74"/>
<accession>A0AAN6WV74</accession>
<dbReference type="Proteomes" id="UP001302126">
    <property type="component" value="Unassembled WGS sequence"/>
</dbReference>
<name>A0AAN6WV74_9PEZI</name>
<evidence type="ECO:0000256" key="1">
    <source>
        <dbReference type="SAM" id="SignalP"/>
    </source>
</evidence>
<sequence length="147" mass="16675">MMELGLAILASLVVFSFNSFWGDAIGYERVTLAKLLQYTVLASKSCSKRDGHLNTKLETPLFRPRRRRHEGGGPMRRNVDPHSVKLHTSKSVDPAPFSFQESGAREYGPNEASGVYVYEWEERIERELLWLLALLTACSQCQRSKSV</sequence>
<reference evidence="2" key="2">
    <citation type="submission" date="2023-05" db="EMBL/GenBank/DDBJ databases">
        <authorList>
            <consortium name="Lawrence Berkeley National Laboratory"/>
            <person name="Steindorff A."/>
            <person name="Hensen N."/>
            <person name="Bonometti L."/>
            <person name="Westerberg I."/>
            <person name="Brannstrom I.O."/>
            <person name="Guillou S."/>
            <person name="Cros-Aarteil S."/>
            <person name="Calhoun S."/>
            <person name="Haridas S."/>
            <person name="Kuo A."/>
            <person name="Mondo S."/>
            <person name="Pangilinan J."/>
            <person name="Riley R."/>
            <person name="Labutti K."/>
            <person name="Andreopoulos B."/>
            <person name="Lipzen A."/>
            <person name="Chen C."/>
            <person name="Yanf M."/>
            <person name="Daum C."/>
            <person name="Ng V."/>
            <person name="Clum A."/>
            <person name="Ohm R."/>
            <person name="Martin F."/>
            <person name="Silar P."/>
            <person name="Natvig D."/>
            <person name="Lalanne C."/>
            <person name="Gautier V."/>
            <person name="Ament-Velasquez S.L."/>
            <person name="Kruys A."/>
            <person name="Hutchinson M.I."/>
            <person name="Powell A.J."/>
            <person name="Barry K."/>
            <person name="Miller A.N."/>
            <person name="Grigoriev I.V."/>
            <person name="Debuchy R."/>
            <person name="Gladieux P."/>
            <person name="Thoren M.H."/>
            <person name="Johannesson H."/>
        </authorList>
    </citation>
    <scope>NUCLEOTIDE SEQUENCE</scope>
    <source>
        <strain evidence="2">PSN309</strain>
    </source>
</reference>
<reference evidence="2" key="1">
    <citation type="journal article" date="2023" name="Mol. Phylogenet. Evol.">
        <title>Genome-scale phylogeny and comparative genomics of the fungal order Sordariales.</title>
        <authorList>
            <person name="Hensen N."/>
            <person name="Bonometti L."/>
            <person name="Westerberg I."/>
            <person name="Brannstrom I.O."/>
            <person name="Guillou S."/>
            <person name="Cros-Aarteil S."/>
            <person name="Calhoun S."/>
            <person name="Haridas S."/>
            <person name="Kuo A."/>
            <person name="Mondo S."/>
            <person name="Pangilinan J."/>
            <person name="Riley R."/>
            <person name="LaButti K."/>
            <person name="Andreopoulos B."/>
            <person name="Lipzen A."/>
            <person name="Chen C."/>
            <person name="Yan M."/>
            <person name="Daum C."/>
            <person name="Ng V."/>
            <person name="Clum A."/>
            <person name="Steindorff A."/>
            <person name="Ohm R.A."/>
            <person name="Martin F."/>
            <person name="Silar P."/>
            <person name="Natvig D.O."/>
            <person name="Lalanne C."/>
            <person name="Gautier V."/>
            <person name="Ament-Velasquez S.L."/>
            <person name="Kruys A."/>
            <person name="Hutchinson M.I."/>
            <person name="Powell A.J."/>
            <person name="Barry K."/>
            <person name="Miller A.N."/>
            <person name="Grigoriev I.V."/>
            <person name="Debuchy R."/>
            <person name="Gladieux P."/>
            <person name="Hiltunen Thoren M."/>
            <person name="Johannesson H."/>
        </authorList>
    </citation>
    <scope>NUCLEOTIDE SEQUENCE</scope>
    <source>
        <strain evidence="2">PSN309</strain>
    </source>
</reference>
<feature type="chain" id="PRO_5043033417" evidence="1">
    <location>
        <begin position="27"/>
        <end position="147"/>
    </location>
</feature>
<dbReference type="EMBL" id="MU864392">
    <property type="protein sequence ID" value="KAK4188131.1"/>
    <property type="molecule type" value="Genomic_DNA"/>
</dbReference>